<proteinExistence type="predicted"/>
<reference evidence="1 2" key="1">
    <citation type="submission" date="2024-10" db="EMBL/GenBank/DDBJ databases">
        <authorList>
            <person name="Kim D."/>
        </authorList>
    </citation>
    <scope>NUCLEOTIDE SEQUENCE [LARGE SCALE GENOMIC DNA]</scope>
    <source>
        <strain evidence="1">Taebaek</strain>
    </source>
</reference>
<dbReference type="Proteomes" id="UP001620645">
    <property type="component" value="Unassembled WGS sequence"/>
</dbReference>
<name>A0ABD2JHF9_HETSC</name>
<keyword evidence="2" id="KW-1185">Reference proteome</keyword>
<comment type="caution">
    <text evidence="1">The sequence shown here is derived from an EMBL/GenBank/DDBJ whole genome shotgun (WGS) entry which is preliminary data.</text>
</comment>
<evidence type="ECO:0000313" key="2">
    <source>
        <dbReference type="Proteomes" id="UP001620645"/>
    </source>
</evidence>
<dbReference type="AlphaFoldDB" id="A0ABD2JHF9"/>
<sequence>MGSRQQLSGESIRIRPFCLKLLPLNLVTLVRTFVAMTLRTADVPVAGWVDDVSVALRNAKPYIYAQRFGVVADQHMIAFCERKVDGVASLELTSSIAWEF</sequence>
<protein>
    <submittedName>
        <fullName evidence="1">Uncharacterized protein</fullName>
    </submittedName>
</protein>
<gene>
    <name evidence="1" type="ORF">niasHS_006399</name>
</gene>
<evidence type="ECO:0000313" key="1">
    <source>
        <dbReference type="EMBL" id="KAL3089947.1"/>
    </source>
</evidence>
<organism evidence="1 2">
    <name type="scientific">Heterodera schachtii</name>
    <name type="common">Sugarbeet cyst nematode worm</name>
    <name type="synonym">Tylenchus schachtii</name>
    <dbReference type="NCBI Taxonomy" id="97005"/>
    <lineage>
        <taxon>Eukaryota</taxon>
        <taxon>Metazoa</taxon>
        <taxon>Ecdysozoa</taxon>
        <taxon>Nematoda</taxon>
        <taxon>Chromadorea</taxon>
        <taxon>Rhabditida</taxon>
        <taxon>Tylenchina</taxon>
        <taxon>Tylenchomorpha</taxon>
        <taxon>Tylenchoidea</taxon>
        <taxon>Heteroderidae</taxon>
        <taxon>Heteroderinae</taxon>
        <taxon>Heterodera</taxon>
    </lineage>
</organism>
<accession>A0ABD2JHF9</accession>
<dbReference type="EMBL" id="JBICCN010000143">
    <property type="protein sequence ID" value="KAL3089947.1"/>
    <property type="molecule type" value="Genomic_DNA"/>
</dbReference>